<dbReference type="RefSeq" id="XP_018290794.1">
    <property type="nucleotide sequence ID" value="XM_018441436.1"/>
</dbReference>
<dbReference type="VEuPathDB" id="FungiDB:PHYBLDRAFT_65322"/>
<protein>
    <submittedName>
        <fullName evidence="1">Uncharacterized protein</fullName>
    </submittedName>
</protein>
<evidence type="ECO:0000313" key="1">
    <source>
        <dbReference type="EMBL" id="OAD72754.1"/>
    </source>
</evidence>
<gene>
    <name evidence="1" type="ORF">PHYBLDRAFT_65322</name>
</gene>
<proteinExistence type="predicted"/>
<dbReference type="GeneID" id="29002342"/>
<evidence type="ECO:0000313" key="2">
    <source>
        <dbReference type="Proteomes" id="UP000077315"/>
    </source>
</evidence>
<accession>A0A167MG46</accession>
<dbReference type="Proteomes" id="UP000077315">
    <property type="component" value="Unassembled WGS sequence"/>
</dbReference>
<dbReference type="InParanoid" id="A0A167MG46"/>
<dbReference type="AlphaFoldDB" id="A0A167MG46"/>
<dbReference type="EMBL" id="KV440982">
    <property type="protein sequence ID" value="OAD72754.1"/>
    <property type="molecule type" value="Genomic_DNA"/>
</dbReference>
<organism evidence="1 2">
    <name type="scientific">Phycomyces blakesleeanus (strain ATCC 8743b / DSM 1359 / FGSC 10004 / NBRC 33097 / NRRL 1555)</name>
    <dbReference type="NCBI Taxonomy" id="763407"/>
    <lineage>
        <taxon>Eukaryota</taxon>
        <taxon>Fungi</taxon>
        <taxon>Fungi incertae sedis</taxon>
        <taxon>Mucoromycota</taxon>
        <taxon>Mucoromycotina</taxon>
        <taxon>Mucoromycetes</taxon>
        <taxon>Mucorales</taxon>
        <taxon>Phycomycetaceae</taxon>
        <taxon>Phycomyces</taxon>
    </lineage>
</organism>
<name>A0A167MG46_PHYB8</name>
<reference evidence="2" key="1">
    <citation type="submission" date="2015-06" db="EMBL/GenBank/DDBJ databases">
        <title>Expansion of signal transduction pathways in fungi by whole-genome duplication.</title>
        <authorList>
            <consortium name="DOE Joint Genome Institute"/>
            <person name="Corrochano L.M."/>
            <person name="Kuo A."/>
            <person name="Marcet-Houben M."/>
            <person name="Polaino S."/>
            <person name="Salamov A."/>
            <person name="Villalobos J.M."/>
            <person name="Alvarez M.I."/>
            <person name="Avalos J."/>
            <person name="Benito E.P."/>
            <person name="Benoit I."/>
            <person name="Burger G."/>
            <person name="Camino L.P."/>
            <person name="Canovas D."/>
            <person name="Cerda-Olmedo E."/>
            <person name="Cheng J.-F."/>
            <person name="Dominguez A."/>
            <person name="Elias M."/>
            <person name="Eslava A.P."/>
            <person name="Glaser F."/>
            <person name="Grimwood J."/>
            <person name="Gutierrez G."/>
            <person name="Heitman J."/>
            <person name="Henrissat B."/>
            <person name="Iturriaga E.A."/>
            <person name="Lang B.F."/>
            <person name="Lavin J.L."/>
            <person name="Lee S."/>
            <person name="Li W."/>
            <person name="Lindquist E."/>
            <person name="Lopez-Garcia S."/>
            <person name="Luque E.M."/>
            <person name="Marcos A.T."/>
            <person name="Martin J."/>
            <person name="McCluskey K."/>
            <person name="Medina H.R."/>
            <person name="Miralles-Duran A."/>
            <person name="Miyazaki A."/>
            <person name="Munoz-Torres E."/>
            <person name="Oguiza J.A."/>
            <person name="Ohm R."/>
            <person name="Olmedo M."/>
            <person name="Orejas M."/>
            <person name="Ortiz-Castellanos L."/>
            <person name="Pisabarro A.G."/>
            <person name="Rodriguez-Romero J."/>
            <person name="Ruiz-Herrera J."/>
            <person name="Ruiz-Vazquez R."/>
            <person name="Sanz C."/>
            <person name="Schackwitz W."/>
            <person name="Schmutz J."/>
            <person name="Shahriari M."/>
            <person name="Shelest E."/>
            <person name="Silva-Franco F."/>
            <person name="Soanes D."/>
            <person name="Syed K."/>
            <person name="Tagua V.G."/>
            <person name="Talbot N.J."/>
            <person name="Thon M."/>
            <person name="De vries R.P."/>
            <person name="Wiebenga A."/>
            <person name="Yadav J.S."/>
            <person name="Braun E.L."/>
            <person name="Baker S."/>
            <person name="Garre V."/>
            <person name="Horwitz B."/>
            <person name="Torres-Martinez S."/>
            <person name="Idnurm A."/>
            <person name="Herrera-Estrella A."/>
            <person name="Gabaldon T."/>
            <person name="Grigoriev I.V."/>
        </authorList>
    </citation>
    <scope>NUCLEOTIDE SEQUENCE [LARGE SCALE GENOMIC DNA]</scope>
    <source>
        <strain evidence="2">NRRL 1555(-)</strain>
    </source>
</reference>
<keyword evidence="2" id="KW-1185">Reference proteome</keyword>
<sequence length="128" mass="14859">MGSFECKAYSRTNKVSLYVFHSNISNVCIKYDLDFNRFNRIFKIQIFYKYIYIYRCVNESLHPQDNGDTLLSIKVKDRKRGINEKRPLESPLKTSLISPFFSRNHRSDQTAPMVSAGVVLRGTVLSPD</sequence>